<evidence type="ECO:0000313" key="2">
    <source>
        <dbReference type="EMBL" id="KAJ7618472.1"/>
    </source>
</evidence>
<reference evidence="2" key="1">
    <citation type="submission" date="2023-03" db="EMBL/GenBank/DDBJ databases">
        <title>Massive genome expansion in bonnet fungi (Mycena s.s.) driven by repeated elements and novel gene families across ecological guilds.</title>
        <authorList>
            <consortium name="Lawrence Berkeley National Laboratory"/>
            <person name="Harder C.B."/>
            <person name="Miyauchi S."/>
            <person name="Viragh M."/>
            <person name="Kuo A."/>
            <person name="Thoen E."/>
            <person name="Andreopoulos B."/>
            <person name="Lu D."/>
            <person name="Skrede I."/>
            <person name="Drula E."/>
            <person name="Henrissat B."/>
            <person name="Morin E."/>
            <person name="Kohler A."/>
            <person name="Barry K."/>
            <person name="LaButti K."/>
            <person name="Morin E."/>
            <person name="Salamov A."/>
            <person name="Lipzen A."/>
            <person name="Mereny Z."/>
            <person name="Hegedus B."/>
            <person name="Baldrian P."/>
            <person name="Stursova M."/>
            <person name="Weitz H."/>
            <person name="Taylor A."/>
            <person name="Grigoriev I.V."/>
            <person name="Nagy L.G."/>
            <person name="Martin F."/>
            <person name="Kauserud H."/>
        </authorList>
    </citation>
    <scope>NUCLEOTIDE SEQUENCE</scope>
    <source>
        <strain evidence="2">9284</strain>
    </source>
</reference>
<organism evidence="2 3">
    <name type="scientific">Roridomyces roridus</name>
    <dbReference type="NCBI Taxonomy" id="1738132"/>
    <lineage>
        <taxon>Eukaryota</taxon>
        <taxon>Fungi</taxon>
        <taxon>Dikarya</taxon>
        <taxon>Basidiomycota</taxon>
        <taxon>Agaricomycotina</taxon>
        <taxon>Agaricomycetes</taxon>
        <taxon>Agaricomycetidae</taxon>
        <taxon>Agaricales</taxon>
        <taxon>Marasmiineae</taxon>
        <taxon>Mycenaceae</taxon>
        <taxon>Roridomyces</taxon>
    </lineage>
</organism>
<feature type="signal peptide" evidence="1">
    <location>
        <begin position="1"/>
        <end position="19"/>
    </location>
</feature>
<dbReference type="EMBL" id="JARKIF010000019">
    <property type="protein sequence ID" value="KAJ7618472.1"/>
    <property type="molecule type" value="Genomic_DNA"/>
</dbReference>
<evidence type="ECO:0000313" key="3">
    <source>
        <dbReference type="Proteomes" id="UP001221142"/>
    </source>
</evidence>
<dbReference type="AlphaFoldDB" id="A0AAD7BEI5"/>
<protein>
    <recommendedName>
        <fullName evidence="4">Cell wall protein</fullName>
    </recommendedName>
</protein>
<comment type="caution">
    <text evidence="2">The sequence shown here is derived from an EMBL/GenBank/DDBJ whole genome shotgun (WGS) entry which is preliminary data.</text>
</comment>
<sequence>MARMLSVFFALFVALSAVAVPVERRQTGNLECNINRAQIVVALAQTGSAVKAINGTDAATEAQKTAAQTGLTSSGEGIAQIAVALVAGQAAPAAARLQTQQGLLDAQAALGNITDPTVADAVSAAQSKLATAITAGNNVVANCK</sequence>
<evidence type="ECO:0000256" key="1">
    <source>
        <dbReference type="SAM" id="SignalP"/>
    </source>
</evidence>
<accession>A0AAD7BEI5</accession>
<evidence type="ECO:0008006" key="4">
    <source>
        <dbReference type="Google" id="ProtNLM"/>
    </source>
</evidence>
<keyword evidence="1" id="KW-0732">Signal</keyword>
<keyword evidence="3" id="KW-1185">Reference proteome</keyword>
<name>A0AAD7BEI5_9AGAR</name>
<dbReference type="Proteomes" id="UP001221142">
    <property type="component" value="Unassembled WGS sequence"/>
</dbReference>
<proteinExistence type="predicted"/>
<feature type="chain" id="PRO_5041978463" description="Cell wall protein" evidence="1">
    <location>
        <begin position="20"/>
        <end position="144"/>
    </location>
</feature>
<gene>
    <name evidence="2" type="ORF">FB45DRAFT_931724</name>
</gene>